<dbReference type="InterPro" id="IPR043128">
    <property type="entry name" value="Rev_trsase/Diguanyl_cyclase"/>
</dbReference>
<keyword evidence="1" id="KW-1133">Transmembrane helix</keyword>
<proteinExistence type="predicted"/>
<dbReference type="RefSeq" id="WP_011390204.1">
    <property type="nucleotide sequence ID" value="NC_007643.1"/>
</dbReference>
<dbReference type="EnsemblBacteria" id="ABC23251">
    <property type="protein sequence ID" value="ABC23251"/>
    <property type="gene ID" value="Rru_A2451"/>
</dbReference>
<evidence type="ECO:0000256" key="1">
    <source>
        <dbReference type="SAM" id="Phobius"/>
    </source>
</evidence>
<dbReference type="SMART" id="SM00267">
    <property type="entry name" value="GGDEF"/>
    <property type="match status" value="1"/>
</dbReference>
<dbReference type="HOGENOM" id="CLU_969363_0_0_5"/>
<dbReference type="PANTHER" id="PTHR46663:SF2">
    <property type="entry name" value="GGDEF DOMAIN-CONTAINING PROTEIN"/>
    <property type="match status" value="1"/>
</dbReference>
<dbReference type="InterPro" id="IPR052163">
    <property type="entry name" value="DGC-Regulatory_Protein"/>
</dbReference>
<reference evidence="3 4" key="1">
    <citation type="journal article" date="2011" name="Stand. Genomic Sci.">
        <title>Complete genome sequence of Rhodospirillum rubrum type strain (S1).</title>
        <authorList>
            <person name="Munk A.C."/>
            <person name="Copeland A."/>
            <person name="Lucas S."/>
            <person name="Lapidus A."/>
            <person name="Del Rio T.G."/>
            <person name="Barry K."/>
            <person name="Detter J.C."/>
            <person name="Hammon N."/>
            <person name="Israni S."/>
            <person name="Pitluck S."/>
            <person name="Brettin T."/>
            <person name="Bruce D."/>
            <person name="Han C."/>
            <person name="Tapia R."/>
            <person name="Gilna P."/>
            <person name="Schmutz J."/>
            <person name="Larimer F."/>
            <person name="Land M."/>
            <person name="Kyrpides N.C."/>
            <person name="Mavromatis K."/>
            <person name="Richardson P."/>
            <person name="Rohde M."/>
            <person name="Goker M."/>
            <person name="Klenk H.P."/>
            <person name="Zhang Y."/>
            <person name="Roberts G.P."/>
            <person name="Reslewic S."/>
            <person name="Schwartz D.C."/>
        </authorList>
    </citation>
    <scope>NUCLEOTIDE SEQUENCE [LARGE SCALE GENOMIC DNA]</scope>
    <source>
        <strain evidence="4">ATCC 11170 / ATH 1.1.1 / DSM 467 / LMG 4362 / NCIMB 8255 / S1</strain>
    </source>
</reference>
<feature type="transmembrane region" description="Helical" evidence="1">
    <location>
        <begin position="35"/>
        <end position="59"/>
    </location>
</feature>
<dbReference type="PhylomeDB" id="Q2RRJ4"/>
<dbReference type="FunFam" id="3.30.70.270:FF:000001">
    <property type="entry name" value="Diguanylate cyclase domain protein"/>
    <property type="match status" value="1"/>
</dbReference>
<sequence>MTPITKIVALFLTSAILWILITVPLWATAFPRSPLVIIGIAPGLIIAVAAAITIGWVLAKTDAAHNKIVAALEERAQRDPLTGMLNKEAFITHLEVAFARAQRSEKPFRVLFVDVDRFKDINDFHGHRFGDAALVAIAARLRSVLRSADIAARYGGDEFTIIVEPDEGDTLDAITARISRAFETPVDIDHNGLRESFPVTVSTGFSRYSDETTSVDALIEEADERMYDAKKRNRKTVSHPGAAGMTPRAFHGGRPVRSALMMASLLRQPCPGAATRPPSYSALDWSL</sequence>
<protein>
    <submittedName>
        <fullName evidence="3">Diguanylate cyclase (GGDEF domain)</fullName>
    </submittedName>
</protein>
<dbReference type="InterPro" id="IPR029787">
    <property type="entry name" value="Nucleotide_cyclase"/>
</dbReference>
<dbReference type="Gene3D" id="3.30.70.270">
    <property type="match status" value="1"/>
</dbReference>
<name>Q2RRJ4_RHORT</name>
<evidence type="ECO:0000259" key="2">
    <source>
        <dbReference type="PROSITE" id="PS50887"/>
    </source>
</evidence>
<dbReference type="InterPro" id="IPR000160">
    <property type="entry name" value="GGDEF_dom"/>
</dbReference>
<dbReference type="NCBIfam" id="TIGR00254">
    <property type="entry name" value="GGDEF"/>
    <property type="match status" value="1"/>
</dbReference>
<dbReference type="Pfam" id="PF00990">
    <property type="entry name" value="GGDEF"/>
    <property type="match status" value="1"/>
</dbReference>
<feature type="domain" description="GGDEF" evidence="2">
    <location>
        <begin position="106"/>
        <end position="240"/>
    </location>
</feature>
<dbReference type="eggNOG" id="COG5001">
    <property type="taxonomic scope" value="Bacteria"/>
</dbReference>
<keyword evidence="4" id="KW-1185">Reference proteome</keyword>
<keyword evidence="1" id="KW-0812">Transmembrane</keyword>
<dbReference type="PATRIC" id="fig|269796.9.peg.2555"/>
<dbReference type="SUPFAM" id="SSF55073">
    <property type="entry name" value="Nucleotide cyclase"/>
    <property type="match status" value="1"/>
</dbReference>
<dbReference type="AlphaFoldDB" id="Q2RRJ4"/>
<dbReference type="GO" id="GO:0003824">
    <property type="term" value="F:catalytic activity"/>
    <property type="evidence" value="ECO:0007669"/>
    <property type="project" value="UniProtKB-ARBA"/>
</dbReference>
<keyword evidence="1" id="KW-0472">Membrane</keyword>
<dbReference type="PANTHER" id="PTHR46663">
    <property type="entry name" value="DIGUANYLATE CYCLASE DGCT-RELATED"/>
    <property type="match status" value="1"/>
</dbReference>
<dbReference type="KEGG" id="rru:Rru_A2451"/>
<organism evidence="3 4">
    <name type="scientific">Rhodospirillum rubrum (strain ATCC 11170 / ATH 1.1.1 / DSM 467 / LMG 4362 / NCIMB 8255 / S1)</name>
    <dbReference type="NCBI Taxonomy" id="269796"/>
    <lineage>
        <taxon>Bacteria</taxon>
        <taxon>Pseudomonadati</taxon>
        <taxon>Pseudomonadota</taxon>
        <taxon>Alphaproteobacteria</taxon>
        <taxon>Rhodospirillales</taxon>
        <taxon>Rhodospirillaceae</taxon>
        <taxon>Rhodospirillum</taxon>
    </lineage>
</organism>
<gene>
    <name evidence="3" type="ordered locus">Rru_A2451</name>
</gene>
<dbReference type="STRING" id="269796.Rru_A2451"/>
<evidence type="ECO:0000313" key="3">
    <source>
        <dbReference type="EMBL" id="ABC23251.1"/>
    </source>
</evidence>
<dbReference type="Proteomes" id="UP000001929">
    <property type="component" value="Chromosome"/>
</dbReference>
<dbReference type="EMBL" id="CP000230">
    <property type="protein sequence ID" value="ABC23251.1"/>
    <property type="molecule type" value="Genomic_DNA"/>
</dbReference>
<feature type="transmembrane region" description="Helical" evidence="1">
    <location>
        <begin position="7"/>
        <end position="29"/>
    </location>
</feature>
<dbReference type="CDD" id="cd01949">
    <property type="entry name" value="GGDEF"/>
    <property type="match status" value="1"/>
</dbReference>
<evidence type="ECO:0000313" key="4">
    <source>
        <dbReference type="Proteomes" id="UP000001929"/>
    </source>
</evidence>
<dbReference type="PROSITE" id="PS50887">
    <property type="entry name" value="GGDEF"/>
    <property type="match status" value="1"/>
</dbReference>
<accession>Q2RRJ4</accession>